<evidence type="ECO:0000256" key="1">
    <source>
        <dbReference type="SAM" id="SignalP"/>
    </source>
</evidence>
<feature type="signal peptide" evidence="1">
    <location>
        <begin position="1"/>
        <end position="22"/>
    </location>
</feature>
<feature type="chain" id="PRO_5003260103" evidence="1">
    <location>
        <begin position="23"/>
        <end position="604"/>
    </location>
</feature>
<dbReference type="AlphaFoldDB" id="F0S5I5"/>
<dbReference type="STRING" id="762903.Pedsa_2607"/>
<keyword evidence="1" id="KW-0732">Signal</keyword>
<reference evidence="2 3" key="1">
    <citation type="journal article" date="2011" name="Stand. Genomic Sci.">
        <title>Complete genome sequence of the gliding, heparinolytic Pedobacter saltans type strain (113).</title>
        <authorList>
            <person name="Liolios K."/>
            <person name="Sikorski J."/>
            <person name="Lu M."/>
            <person name="Nolan M."/>
            <person name="Lapidus A."/>
            <person name="Lucas S."/>
            <person name="Hammon N."/>
            <person name="Deshpande S."/>
            <person name="Cheng J.F."/>
            <person name="Tapia R."/>
            <person name="Han C."/>
            <person name="Goodwin L."/>
            <person name="Pitluck S."/>
            <person name="Huntemann M."/>
            <person name="Ivanova N."/>
            <person name="Pagani I."/>
            <person name="Mavromatis K."/>
            <person name="Ovchinikova G."/>
            <person name="Pati A."/>
            <person name="Chen A."/>
            <person name="Palaniappan K."/>
            <person name="Land M."/>
            <person name="Hauser L."/>
            <person name="Brambilla E.M."/>
            <person name="Kotsyurbenko O."/>
            <person name="Rohde M."/>
            <person name="Tindall B.J."/>
            <person name="Abt B."/>
            <person name="Goker M."/>
            <person name="Detter J.C."/>
            <person name="Woyke T."/>
            <person name="Bristow J."/>
            <person name="Eisen J.A."/>
            <person name="Markowitz V."/>
            <person name="Hugenholtz P."/>
            <person name="Klenk H.P."/>
            <person name="Kyrpides N.C."/>
        </authorList>
    </citation>
    <scope>NUCLEOTIDE SEQUENCE [LARGE SCALE GENOMIC DNA]</scope>
    <source>
        <strain evidence="3">ATCC 51119 / DSM 12145 / JCM 21818 / LMG 10337 / NBRC 100064 / NCIMB 13643</strain>
    </source>
</reference>
<dbReference type="Proteomes" id="UP000000310">
    <property type="component" value="Chromosome"/>
</dbReference>
<dbReference type="EMBL" id="CP002545">
    <property type="protein sequence ID" value="ADY53149.1"/>
    <property type="molecule type" value="Genomic_DNA"/>
</dbReference>
<dbReference type="HOGENOM" id="CLU_031878_0_0_10"/>
<dbReference type="eggNOG" id="COG0457">
    <property type="taxonomic scope" value="Bacteria"/>
</dbReference>
<evidence type="ECO:0000313" key="2">
    <source>
        <dbReference type="EMBL" id="ADY53149.1"/>
    </source>
</evidence>
<accession>F0S5I5</accession>
<proteinExistence type="predicted"/>
<dbReference type="Gene3D" id="1.25.40.10">
    <property type="entry name" value="Tetratricopeptide repeat domain"/>
    <property type="match status" value="2"/>
</dbReference>
<organism evidence="2 3">
    <name type="scientific">Pseudopedobacter saltans (strain ATCC 51119 / DSM 12145 / JCM 21818 / CCUG 39354 / LMG 10337 / NBRC 100064 / NCIMB 13643)</name>
    <name type="common">Pedobacter saltans</name>
    <dbReference type="NCBI Taxonomy" id="762903"/>
    <lineage>
        <taxon>Bacteria</taxon>
        <taxon>Pseudomonadati</taxon>
        <taxon>Bacteroidota</taxon>
        <taxon>Sphingobacteriia</taxon>
        <taxon>Sphingobacteriales</taxon>
        <taxon>Sphingobacteriaceae</taxon>
        <taxon>Pseudopedobacter</taxon>
    </lineage>
</organism>
<evidence type="ECO:0000313" key="3">
    <source>
        <dbReference type="Proteomes" id="UP000000310"/>
    </source>
</evidence>
<protein>
    <submittedName>
        <fullName evidence="2">Tetratricopeptide TPR_3</fullName>
    </submittedName>
</protein>
<dbReference type="KEGG" id="psn:Pedsa_2607"/>
<reference evidence="3" key="2">
    <citation type="submission" date="2011-02" db="EMBL/GenBank/DDBJ databases">
        <title>The complete genome of Pedobacter saltans DSM 12145.</title>
        <authorList>
            <consortium name="US DOE Joint Genome Institute (JGI-PGF)"/>
            <person name="Lucas S."/>
            <person name="Copeland A."/>
            <person name="Lapidus A."/>
            <person name="Bruce D."/>
            <person name="Goodwin L."/>
            <person name="Pitluck S."/>
            <person name="Kyrpides N."/>
            <person name="Mavromatis K."/>
            <person name="Pagani I."/>
            <person name="Ivanova N."/>
            <person name="Ovchinnikova G."/>
            <person name="Lu M."/>
            <person name="Detter J.C."/>
            <person name="Han C."/>
            <person name="Land M."/>
            <person name="Hauser L."/>
            <person name="Markowitz V."/>
            <person name="Cheng J.-F."/>
            <person name="Hugenholtz P."/>
            <person name="Woyke T."/>
            <person name="Wu D."/>
            <person name="Tindall B."/>
            <person name="Pomrenke H.G."/>
            <person name="Brambilla E."/>
            <person name="Klenk H.-P."/>
            <person name="Eisen J.A."/>
        </authorList>
    </citation>
    <scope>NUCLEOTIDE SEQUENCE [LARGE SCALE GENOMIC DNA]</scope>
    <source>
        <strain evidence="3">ATCC 51119 / DSM 12145 / JCM 21818 / LMG 10337 / NBRC 100064 / NCIMB 13643</strain>
    </source>
</reference>
<dbReference type="InterPro" id="IPR011990">
    <property type="entry name" value="TPR-like_helical_dom_sf"/>
</dbReference>
<keyword evidence="3" id="KW-1185">Reference proteome</keyword>
<dbReference type="InterPro" id="IPR019734">
    <property type="entry name" value="TPR_rpt"/>
</dbReference>
<dbReference type="SUPFAM" id="SSF48452">
    <property type="entry name" value="TPR-like"/>
    <property type="match status" value="2"/>
</dbReference>
<dbReference type="Pfam" id="PF13174">
    <property type="entry name" value="TPR_6"/>
    <property type="match status" value="2"/>
</dbReference>
<gene>
    <name evidence="2" type="ordered locus">Pedsa_2607</name>
</gene>
<name>F0S5I5_PSESL</name>
<sequence length="604" mass="69549">MFVKKILLSILSILYISLNVFSQDNENIVYAQQLFGNGEYEKAKKIYERLYQNKNFKEIAYDGYMNTLFKLKEYDLAEKVIKKEIKDDSGNQNLKVYLIQLYIEKGDKPNADKTLNDLLGKLPPNNFSISQIANNFYRINQYEYAAKVFIQGRKVINSNNAFSFELINLYKYLQQKDFLTQELINLVETQPEYLPSVKSNFSRAYQSNEDYQILKSLLIKRLQKNTDNLALSELLAWTYIQIKEFNLALIQTISIDKRTDGNGALLFQLAAILKDEYQYAYAQKAYEQLILKGKNNPYYISAQIELLKIKQEQANNKGSIGLEAAALETAYEAVLTEFGYNQRTLFAVLELAKVKANYLNKLPAAEKLLLDALNIPRLNPNELAEVKLELADVNILNNNPWEASLLYGQIEKSLPNTVLGQEAKFRNAKIAFYNADFKWAKAQLDVLKASTSQLIANDALDLSLLIQEHFDEDSSNNALKTYAKAEFLREQHLHEQALSKLDSVLKAYPNTDLADDILLSKAKIYEAKRDYKQAISYYEKLCNDFSNSIWIDDAIYNIGIIYQDKIQNNQSASLYYEKLIKDHPGSIYTIDARKRFRLLRGDSL</sequence>